<name>A0ABY5PBZ2_9ACTN</name>
<keyword evidence="3" id="KW-1185">Reference proteome</keyword>
<dbReference type="Proteomes" id="UP001058860">
    <property type="component" value="Chromosome"/>
</dbReference>
<dbReference type="EMBL" id="CP088295">
    <property type="protein sequence ID" value="UUY02188.1"/>
    <property type="molecule type" value="Genomic_DNA"/>
</dbReference>
<evidence type="ECO:0000313" key="2">
    <source>
        <dbReference type="EMBL" id="UUY02188.1"/>
    </source>
</evidence>
<protein>
    <submittedName>
        <fullName evidence="2">Uncharacterized protein</fullName>
    </submittedName>
</protein>
<gene>
    <name evidence="2" type="ORF">LRS13_15875</name>
</gene>
<evidence type="ECO:0000313" key="3">
    <source>
        <dbReference type="Proteomes" id="UP001058860"/>
    </source>
</evidence>
<evidence type="ECO:0000256" key="1">
    <source>
        <dbReference type="SAM" id="MobiDB-lite"/>
    </source>
</evidence>
<reference evidence="3" key="1">
    <citation type="submission" date="2021-11" db="EMBL/GenBank/DDBJ databases">
        <title>Cultivation dependent microbiological survey of springs from the worlds oldest radium mine currently devoted to the extraction of radon-saturated water.</title>
        <authorList>
            <person name="Kapinusova G."/>
            <person name="Smrhova T."/>
            <person name="Strejcek M."/>
            <person name="Suman J."/>
            <person name="Jani K."/>
            <person name="Pajer P."/>
            <person name="Uhlik O."/>
        </authorList>
    </citation>
    <scope>NUCLEOTIDE SEQUENCE [LARGE SCALE GENOMIC DNA]</scope>
    <source>
        <strain evidence="3">J379</strain>
    </source>
</reference>
<sequence length="144" mass="15964">MPNPNGVPGNLVASHPGNTSRLRHGVYAQRAAPLDDDGREIVDRLMAEPWAHELDAIGAAEIARLVRLLDRIDDELAVGKLTASKRTLLDHRQRLSGRLQSWLREYGLTPAQRAELTARLRPAGDSVQEIMARKLAAMRTEEDS</sequence>
<accession>A0ABY5PBZ2</accession>
<organism evidence="2 3">
    <name type="scientific">Svornostia abyssi</name>
    <dbReference type="NCBI Taxonomy" id="2898438"/>
    <lineage>
        <taxon>Bacteria</taxon>
        <taxon>Bacillati</taxon>
        <taxon>Actinomycetota</taxon>
        <taxon>Thermoleophilia</taxon>
        <taxon>Solirubrobacterales</taxon>
        <taxon>Baekduiaceae</taxon>
        <taxon>Svornostia</taxon>
    </lineage>
</organism>
<proteinExistence type="predicted"/>
<dbReference type="RefSeq" id="WP_353862721.1">
    <property type="nucleotide sequence ID" value="NZ_CP088295.1"/>
</dbReference>
<feature type="region of interest" description="Disordered" evidence="1">
    <location>
        <begin position="1"/>
        <end position="20"/>
    </location>
</feature>